<dbReference type="InterPro" id="IPR050481">
    <property type="entry name" value="UDP-glycosyltransf_plant"/>
</dbReference>
<protein>
    <submittedName>
        <fullName evidence="4">UGT79B108</fullName>
    </submittedName>
</protein>
<dbReference type="PANTHER" id="PTHR48049">
    <property type="entry name" value="GLYCOSYLTRANSFERASE"/>
    <property type="match status" value="1"/>
</dbReference>
<comment type="similarity">
    <text evidence="1">Belongs to the UDP-glycosyltransferase family.</text>
</comment>
<evidence type="ECO:0000313" key="4">
    <source>
        <dbReference type="EMBL" id="WMX26763.1"/>
    </source>
</evidence>
<dbReference type="Pfam" id="PF00201">
    <property type="entry name" value="UDPGT"/>
    <property type="match status" value="1"/>
</dbReference>
<evidence type="ECO:0000256" key="3">
    <source>
        <dbReference type="ARBA" id="ARBA00022679"/>
    </source>
</evidence>
<dbReference type="FunFam" id="3.40.50.2000:FF:000037">
    <property type="entry name" value="Glycosyltransferase"/>
    <property type="match status" value="1"/>
</dbReference>
<accession>A0AA51VJG2</accession>
<evidence type="ECO:0000256" key="2">
    <source>
        <dbReference type="ARBA" id="ARBA00022676"/>
    </source>
</evidence>
<dbReference type="Gene3D" id="3.40.50.2000">
    <property type="entry name" value="Glycogen Phosphorylase B"/>
    <property type="match status" value="2"/>
</dbReference>
<name>A0AA51VJG2_9FABA</name>
<dbReference type="CDD" id="cd03784">
    <property type="entry name" value="GT1_Gtf-like"/>
    <property type="match status" value="1"/>
</dbReference>
<dbReference type="PANTHER" id="PTHR48049:SF1">
    <property type="entry name" value="UDP-GLYCOSYLTRANSFERASE SUPERFAMILY PROTEIN"/>
    <property type="match status" value="1"/>
</dbReference>
<dbReference type="GO" id="GO:0035251">
    <property type="term" value="F:UDP-glucosyltransferase activity"/>
    <property type="evidence" value="ECO:0007669"/>
    <property type="project" value="InterPro"/>
</dbReference>
<keyword evidence="3" id="KW-0808">Transferase</keyword>
<dbReference type="AlphaFoldDB" id="A0AA51VJG2"/>
<keyword evidence="2" id="KW-0328">Glycosyltransferase</keyword>
<dbReference type="EMBL" id="OR372698">
    <property type="protein sequence ID" value="WMX26763.1"/>
    <property type="molecule type" value="mRNA"/>
</dbReference>
<dbReference type="InterPro" id="IPR002213">
    <property type="entry name" value="UDP_glucos_trans"/>
</dbReference>
<proteinExistence type="evidence at transcript level"/>
<reference evidence="4" key="1">
    <citation type="submission" date="2023-07" db="EMBL/GenBank/DDBJ databases">
        <authorList>
            <person name="Wang H."/>
            <person name="Wang Z."/>
            <person name="Ye M."/>
        </authorList>
    </citation>
    <scope>NUCLEOTIDE SEQUENCE</scope>
</reference>
<evidence type="ECO:0000256" key="1">
    <source>
        <dbReference type="ARBA" id="ARBA00009995"/>
    </source>
</evidence>
<organism evidence="4">
    <name type="scientific">Codariocalyx motorius</name>
    <dbReference type="NCBI Taxonomy" id="1205713"/>
    <lineage>
        <taxon>Eukaryota</taxon>
        <taxon>Viridiplantae</taxon>
        <taxon>Streptophyta</taxon>
        <taxon>Embryophyta</taxon>
        <taxon>Tracheophyta</taxon>
        <taxon>Spermatophyta</taxon>
        <taxon>Magnoliopsida</taxon>
        <taxon>eudicotyledons</taxon>
        <taxon>Gunneridae</taxon>
        <taxon>Pentapetalae</taxon>
        <taxon>rosids</taxon>
        <taxon>fabids</taxon>
        <taxon>Fabales</taxon>
        <taxon>Fabaceae</taxon>
        <taxon>Papilionoideae</taxon>
        <taxon>50 kb inversion clade</taxon>
        <taxon>NPAAA clade</taxon>
        <taxon>indigoferoid/millettioid clade</taxon>
        <taxon>Desmodieae</taxon>
        <taxon>Codariocalyx</taxon>
    </lineage>
</organism>
<dbReference type="SUPFAM" id="SSF53756">
    <property type="entry name" value="UDP-Glycosyltransferase/glycogen phosphorylase"/>
    <property type="match status" value="1"/>
</dbReference>
<sequence>MKSSRLKPLILRKKANTKKLVPIFKKTMDAGHMKMHIAMYPWLAMGHIIPYLHLANKLAERGHKVSFIIPKRTKTKLEHLNQYPQLLNFIPITLPQVDGLPPHAETTFDIPFSSGSLLQIAVDRTEKDIELLLLDLKPQIFFFDFQSWIPNLTRGLGIKSVHYNVINMIAIAYLESMEKMCQEKNLVREEQNLMSVPDEFPDHSIKLYAHEVRVLASLMTAVYGIGDRVFLMDNIRTGIRLADAVGYKGCRELEGPYADFLETYFGKPFLLSGHALPEPPNSTLEDKWSQWLSGFKPGSVVYCAFGTESRLPQDQFMELLLGLELTGFPFLAALKAPIGFDSVEEAIPEEFKERIKGRGIVHGGWVQQTLILEHSSIGCFITHCGANAFLEALLNNNQIVALPNFYFDQIIIARMISTSLKVGVEVEKGQEDGLFTKESVCKAVKTVMDDESEVAGEVRANHLKLRNILLTKDLEKTYIDEFCNKLQKLLE</sequence>